<name>A0ABN7AXS2_9HEMI</name>
<reference evidence="2 3" key="1">
    <citation type="submission" date="2023-09" db="EMBL/GenBank/DDBJ databases">
        <title>Nesidiocoris tenuis whole genome shotgun sequence.</title>
        <authorList>
            <person name="Shibata T."/>
            <person name="Shimoda M."/>
            <person name="Kobayashi T."/>
            <person name="Uehara T."/>
        </authorList>
    </citation>
    <scope>NUCLEOTIDE SEQUENCE [LARGE SCALE GENOMIC DNA]</scope>
    <source>
        <strain evidence="2 3">Japan</strain>
    </source>
</reference>
<evidence type="ECO:0000313" key="2">
    <source>
        <dbReference type="EMBL" id="BES96985.1"/>
    </source>
</evidence>
<sequence length="205" mass="20143">MISSTLLQSAVFLLISKISASDVQAPEAFTNLTHAYASTGTGDAVASVASQGGLNGIELGSSGAQATDDVGAATSYGLSSTKASQTILGVGAAGTKSSGAISAVHNSAIGTTNQQMSMVQRIKRDDTNANTDLQAVSGDNSEGNMGSTGVQAGPVATSISLGALLLDGGNSYSTVNAGSAAAHAGDSDATYTFSNSDLAVDNKSK</sequence>
<dbReference type="EMBL" id="AP028915">
    <property type="protein sequence ID" value="BES96985.1"/>
    <property type="molecule type" value="Genomic_DNA"/>
</dbReference>
<feature type="chain" id="PRO_5046533090" evidence="1">
    <location>
        <begin position="21"/>
        <end position="205"/>
    </location>
</feature>
<dbReference type="Proteomes" id="UP001307889">
    <property type="component" value="Chromosome 7"/>
</dbReference>
<gene>
    <name evidence="2" type="ORF">NTJ_09798</name>
</gene>
<feature type="signal peptide" evidence="1">
    <location>
        <begin position="1"/>
        <end position="20"/>
    </location>
</feature>
<keyword evidence="1" id="KW-0732">Signal</keyword>
<evidence type="ECO:0000256" key="1">
    <source>
        <dbReference type="SAM" id="SignalP"/>
    </source>
</evidence>
<protein>
    <submittedName>
        <fullName evidence="2">Uncharacterized protein</fullName>
    </submittedName>
</protein>
<accession>A0ABN7AXS2</accession>
<proteinExistence type="predicted"/>
<evidence type="ECO:0000313" key="3">
    <source>
        <dbReference type="Proteomes" id="UP001307889"/>
    </source>
</evidence>
<keyword evidence="3" id="KW-1185">Reference proteome</keyword>
<organism evidence="2 3">
    <name type="scientific">Nesidiocoris tenuis</name>
    <dbReference type="NCBI Taxonomy" id="355587"/>
    <lineage>
        <taxon>Eukaryota</taxon>
        <taxon>Metazoa</taxon>
        <taxon>Ecdysozoa</taxon>
        <taxon>Arthropoda</taxon>
        <taxon>Hexapoda</taxon>
        <taxon>Insecta</taxon>
        <taxon>Pterygota</taxon>
        <taxon>Neoptera</taxon>
        <taxon>Paraneoptera</taxon>
        <taxon>Hemiptera</taxon>
        <taxon>Heteroptera</taxon>
        <taxon>Panheteroptera</taxon>
        <taxon>Cimicomorpha</taxon>
        <taxon>Miridae</taxon>
        <taxon>Dicyphina</taxon>
        <taxon>Nesidiocoris</taxon>
    </lineage>
</organism>